<keyword evidence="3" id="KW-1185">Reference proteome</keyword>
<dbReference type="AlphaFoldDB" id="A0A8K0CXJ3"/>
<evidence type="ECO:0000313" key="3">
    <source>
        <dbReference type="Proteomes" id="UP000801492"/>
    </source>
</evidence>
<gene>
    <name evidence="2" type="ORF">ILUMI_11920</name>
</gene>
<name>A0A8K0CXJ3_IGNLU</name>
<evidence type="ECO:0000256" key="1">
    <source>
        <dbReference type="SAM" id="MobiDB-lite"/>
    </source>
</evidence>
<dbReference type="Proteomes" id="UP000801492">
    <property type="component" value="Unassembled WGS sequence"/>
</dbReference>
<evidence type="ECO:0000313" key="2">
    <source>
        <dbReference type="EMBL" id="KAF2894259.1"/>
    </source>
</evidence>
<protein>
    <submittedName>
        <fullName evidence="2">Uncharacterized protein</fullName>
    </submittedName>
</protein>
<organism evidence="2 3">
    <name type="scientific">Ignelater luminosus</name>
    <name type="common">Cucubano</name>
    <name type="synonym">Pyrophorus luminosus</name>
    <dbReference type="NCBI Taxonomy" id="2038154"/>
    <lineage>
        <taxon>Eukaryota</taxon>
        <taxon>Metazoa</taxon>
        <taxon>Ecdysozoa</taxon>
        <taxon>Arthropoda</taxon>
        <taxon>Hexapoda</taxon>
        <taxon>Insecta</taxon>
        <taxon>Pterygota</taxon>
        <taxon>Neoptera</taxon>
        <taxon>Endopterygota</taxon>
        <taxon>Coleoptera</taxon>
        <taxon>Polyphaga</taxon>
        <taxon>Elateriformia</taxon>
        <taxon>Elateroidea</taxon>
        <taxon>Elateridae</taxon>
        <taxon>Agrypninae</taxon>
        <taxon>Pyrophorini</taxon>
        <taxon>Ignelater</taxon>
    </lineage>
</organism>
<reference evidence="2" key="1">
    <citation type="submission" date="2019-08" db="EMBL/GenBank/DDBJ databases">
        <title>The genome of the North American firefly Photinus pyralis.</title>
        <authorList>
            <consortium name="Photinus pyralis genome working group"/>
            <person name="Fallon T.R."/>
            <person name="Sander Lower S.E."/>
            <person name="Weng J.-K."/>
        </authorList>
    </citation>
    <scope>NUCLEOTIDE SEQUENCE</scope>
    <source>
        <strain evidence="2">TRF0915ILg1</strain>
        <tissue evidence="2">Whole body</tissue>
    </source>
</reference>
<comment type="caution">
    <text evidence="2">The sequence shown here is derived from an EMBL/GenBank/DDBJ whole genome shotgun (WGS) entry which is preliminary data.</text>
</comment>
<feature type="region of interest" description="Disordered" evidence="1">
    <location>
        <begin position="1"/>
        <end position="29"/>
    </location>
</feature>
<accession>A0A8K0CXJ3</accession>
<proteinExistence type="predicted"/>
<sequence length="131" mass="15066">MKQFFSASRHPKLHTLKPVSSENKPETPKVKRIFSSGQRVLSRNHIAQQKWRMGTIVGKLRNIHYEVKLDSEKQSKLQKPERRVTFKLPPVLMSTEQITIAPNPVAIDPIMLVPNGDKVEPIQIQPPERRS</sequence>
<dbReference type="EMBL" id="VTPC01007183">
    <property type="protein sequence ID" value="KAF2894259.1"/>
    <property type="molecule type" value="Genomic_DNA"/>
</dbReference>